<dbReference type="SMART" id="SM00363">
    <property type="entry name" value="S4"/>
    <property type="match status" value="1"/>
</dbReference>
<dbReference type="STRING" id="3983.A0A2C9W8Y9"/>
<dbReference type="FunFam" id="3.10.290.10:FF:000037">
    <property type="entry name" value="BnaA05g14690D protein"/>
    <property type="match status" value="1"/>
</dbReference>
<dbReference type="OrthoDB" id="4150at2759"/>
<sequence>MCATGRVLAMAATGSATTTWLLRGAFQALALSHPLCKITNFSFYGTPRSLPLITPMRNSVLRICHLAQATKSEVNDLLKCGDRSVNEEVKFIVDMARRASLRRDVLHTDFLTPPTLKDSMLVLEKLADIKAVAQGGYPQAERCRLSVGHPEALTNDPDIVAALSITGNFSFQSCSHGDFLGAILSTGISREKVGDIILQEDKGAQILLVPELVDFIMSSLDKVGNVSVSCARIPLLALEYEPPRTKTFKTVESSLRVDALASAGFKISRSKLVDLISNRDVRVNWVTITKNNTALKTGDIVSVSGKGRLQIGEINSTKKGKFAVELIRYL</sequence>
<keyword evidence="4" id="KW-1185">Reference proteome</keyword>
<evidence type="ECO:0000313" key="3">
    <source>
        <dbReference type="EMBL" id="OAY54881.1"/>
    </source>
</evidence>
<evidence type="ECO:0000256" key="1">
    <source>
        <dbReference type="PROSITE-ProRule" id="PRU00182"/>
    </source>
</evidence>
<protein>
    <recommendedName>
        <fullName evidence="2">RNA-binding S4 domain-containing protein</fullName>
    </recommendedName>
</protein>
<dbReference type="Gene3D" id="3.30.70.330">
    <property type="match status" value="1"/>
</dbReference>
<dbReference type="Gene3D" id="3.10.290.10">
    <property type="entry name" value="RNA-binding S4 domain"/>
    <property type="match status" value="1"/>
</dbReference>
<evidence type="ECO:0000313" key="4">
    <source>
        <dbReference type="Proteomes" id="UP000091857"/>
    </source>
</evidence>
<reference evidence="4" key="1">
    <citation type="journal article" date="2016" name="Nat. Biotechnol.">
        <title>Sequencing wild and cultivated cassava and related species reveals extensive interspecific hybridization and genetic diversity.</title>
        <authorList>
            <person name="Bredeson J.V."/>
            <person name="Lyons J.B."/>
            <person name="Prochnik S.E."/>
            <person name="Wu G.A."/>
            <person name="Ha C.M."/>
            <person name="Edsinger-Gonzales E."/>
            <person name="Grimwood J."/>
            <person name="Schmutz J."/>
            <person name="Rabbi I.Y."/>
            <person name="Egesi C."/>
            <person name="Nauluvula P."/>
            <person name="Lebot V."/>
            <person name="Ndunguru J."/>
            <person name="Mkamilo G."/>
            <person name="Bart R.S."/>
            <person name="Setter T.L."/>
            <person name="Gleadow R.M."/>
            <person name="Kulakow P."/>
            <person name="Ferguson M.E."/>
            <person name="Rounsley S."/>
            <person name="Rokhsar D.S."/>
        </authorList>
    </citation>
    <scope>NUCLEOTIDE SEQUENCE [LARGE SCALE GENOMIC DNA]</scope>
    <source>
        <strain evidence="4">cv. AM560-2</strain>
    </source>
</reference>
<dbReference type="InterPro" id="IPR017506">
    <property type="entry name" value="PSII_S4"/>
</dbReference>
<dbReference type="Pfam" id="PF17774">
    <property type="entry name" value="YlmH_RBD"/>
    <property type="match status" value="1"/>
</dbReference>
<keyword evidence="1" id="KW-0694">RNA-binding</keyword>
<dbReference type="GO" id="GO:0003723">
    <property type="term" value="F:RNA binding"/>
    <property type="evidence" value="ECO:0007669"/>
    <property type="project" value="UniProtKB-KW"/>
</dbReference>
<accession>A0A2C9W8Y9</accession>
<evidence type="ECO:0000259" key="2">
    <source>
        <dbReference type="SMART" id="SM00363"/>
    </source>
</evidence>
<dbReference type="EMBL" id="CM004389">
    <property type="protein sequence ID" value="OAY54881.1"/>
    <property type="molecule type" value="Genomic_DNA"/>
</dbReference>
<dbReference type="NCBIfam" id="TIGR03069">
    <property type="entry name" value="PS_II_S4"/>
    <property type="match status" value="1"/>
</dbReference>
<dbReference type="PANTHER" id="PTHR13633:SF3">
    <property type="entry name" value="MITOCHONDRIAL TRANSCRIPTION RESCUE FACTOR 1"/>
    <property type="match status" value="1"/>
</dbReference>
<dbReference type="Gene3D" id="3.30.1370.160">
    <property type="match status" value="1"/>
</dbReference>
<name>A0A2C9W8Y9_MANES</name>
<dbReference type="Gramene" id="Manes.03G109500.1.v8.1">
    <property type="protein sequence ID" value="Manes.03G109500.1.v8.1.CDS"/>
    <property type="gene ID" value="Manes.03G109500.v8.1"/>
</dbReference>
<proteinExistence type="predicted"/>
<feature type="domain" description="RNA-binding S4" evidence="2">
    <location>
        <begin position="255"/>
        <end position="315"/>
    </location>
</feature>
<gene>
    <name evidence="3" type="ORF">MANES_03G109500v8</name>
</gene>
<dbReference type="InterPro" id="IPR002942">
    <property type="entry name" value="S4_RNA-bd"/>
</dbReference>
<dbReference type="AlphaFoldDB" id="A0A2C9W8Y9"/>
<dbReference type="InterPro" id="IPR040591">
    <property type="entry name" value="RqcP2_RBD"/>
</dbReference>
<dbReference type="SUPFAM" id="SSF55174">
    <property type="entry name" value="Alpha-L RNA-binding motif"/>
    <property type="match status" value="1"/>
</dbReference>
<dbReference type="CDD" id="cd00165">
    <property type="entry name" value="S4"/>
    <property type="match status" value="1"/>
</dbReference>
<dbReference type="PANTHER" id="PTHR13633">
    <property type="entry name" value="MITOCHONDRIAL TRANSCRIPTION RESCUE FACTOR 1"/>
    <property type="match status" value="1"/>
</dbReference>
<comment type="caution">
    <text evidence="3">The sequence shown here is derived from an EMBL/GenBank/DDBJ whole genome shotgun (WGS) entry which is preliminary data.</text>
</comment>
<dbReference type="Pfam" id="PF01479">
    <property type="entry name" value="S4"/>
    <property type="match status" value="1"/>
</dbReference>
<dbReference type="Proteomes" id="UP000091857">
    <property type="component" value="Chromosome 3"/>
</dbReference>
<dbReference type="InterPro" id="IPR012677">
    <property type="entry name" value="Nucleotide-bd_a/b_plait_sf"/>
</dbReference>
<dbReference type="PROSITE" id="PS50889">
    <property type="entry name" value="S4"/>
    <property type="match status" value="1"/>
</dbReference>
<dbReference type="InterPro" id="IPR036986">
    <property type="entry name" value="S4_RNA-bd_sf"/>
</dbReference>
<organism evidence="3 4">
    <name type="scientific">Manihot esculenta</name>
    <name type="common">Cassava</name>
    <name type="synonym">Jatropha manihot</name>
    <dbReference type="NCBI Taxonomy" id="3983"/>
    <lineage>
        <taxon>Eukaryota</taxon>
        <taxon>Viridiplantae</taxon>
        <taxon>Streptophyta</taxon>
        <taxon>Embryophyta</taxon>
        <taxon>Tracheophyta</taxon>
        <taxon>Spermatophyta</taxon>
        <taxon>Magnoliopsida</taxon>
        <taxon>eudicotyledons</taxon>
        <taxon>Gunneridae</taxon>
        <taxon>Pentapetalae</taxon>
        <taxon>rosids</taxon>
        <taxon>fabids</taxon>
        <taxon>Malpighiales</taxon>
        <taxon>Euphorbiaceae</taxon>
        <taxon>Crotonoideae</taxon>
        <taxon>Manihoteae</taxon>
        <taxon>Manihot</taxon>
    </lineage>
</organism>